<feature type="compositionally biased region" description="Polar residues" evidence="2">
    <location>
        <begin position="107"/>
        <end position="119"/>
    </location>
</feature>
<organism evidence="4 5">
    <name type="scientific">Aquabacterium soli</name>
    <dbReference type="NCBI Taxonomy" id="2493092"/>
    <lineage>
        <taxon>Bacteria</taxon>
        <taxon>Pseudomonadati</taxon>
        <taxon>Pseudomonadota</taxon>
        <taxon>Betaproteobacteria</taxon>
        <taxon>Burkholderiales</taxon>
        <taxon>Aquabacterium</taxon>
    </lineage>
</organism>
<comment type="similarity">
    <text evidence="1">Belongs to the E.coli NlpD/Haemophilus LppB family.</text>
</comment>
<evidence type="ECO:0000259" key="3">
    <source>
        <dbReference type="PROSITE" id="PS51782"/>
    </source>
</evidence>
<dbReference type="Pfam" id="PF01551">
    <property type="entry name" value="Peptidase_M23"/>
    <property type="match status" value="1"/>
</dbReference>
<dbReference type="AlphaFoldDB" id="A0A3R8YQV6"/>
<accession>A0A3R8YQV6</accession>
<dbReference type="OrthoDB" id="9795421at2"/>
<dbReference type="SUPFAM" id="SSF51261">
    <property type="entry name" value="Duplicated hybrid motif"/>
    <property type="match status" value="1"/>
</dbReference>
<dbReference type="CDD" id="cd12797">
    <property type="entry name" value="M23_peptidase"/>
    <property type="match status" value="1"/>
</dbReference>
<dbReference type="Proteomes" id="UP000269265">
    <property type="component" value="Unassembled WGS sequence"/>
</dbReference>
<feature type="domain" description="LysM" evidence="3">
    <location>
        <begin position="58"/>
        <end position="102"/>
    </location>
</feature>
<dbReference type="Pfam" id="PF01476">
    <property type="entry name" value="LysM"/>
    <property type="match status" value="1"/>
</dbReference>
<evidence type="ECO:0000313" key="4">
    <source>
        <dbReference type="EMBL" id="RRS05928.1"/>
    </source>
</evidence>
<evidence type="ECO:0000256" key="2">
    <source>
        <dbReference type="SAM" id="MobiDB-lite"/>
    </source>
</evidence>
<evidence type="ECO:0000256" key="1">
    <source>
        <dbReference type="ARBA" id="ARBA00038420"/>
    </source>
</evidence>
<dbReference type="Gene3D" id="2.70.70.10">
    <property type="entry name" value="Glucose Permease (Domain IIA)"/>
    <property type="match status" value="1"/>
</dbReference>
<proteinExistence type="inferred from homology"/>
<dbReference type="Gene3D" id="3.10.350.10">
    <property type="entry name" value="LysM domain"/>
    <property type="match status" value="1"/>
</dbReference>
<dbReference type="InterPro" id="IPR018392">
    <property type="entry name" value="LysM"/>
</dbReference>
<dbReference type="InterPro" id="IPR011055">
    <property type="entry name" value="Dup_hybrid_motif"/>
</dbReference>
<dbReference type="GO" id="GO:0009279">
    <property type="term" value="C:cell outer membrane"/>
    <property type="evidence" value="ECO:0007669"/>
    <property type="project" value="TreeGrafter"/>
</dbReference>
<dbReference type="SMART" id="SM00257">
    <property type="entry name" value="LysM"/>
    <property type="match status" value="1"/>
</dbReference>
<dbReference type="RefSeq" id="WP_125241835.1">
    <property type="nucleotide sequence ID" value="NZ_RSED01000002.1"/>
</dbReference>
<dbReference type="InterPro" id="IPR016047">
    <property type="entry name" value="M23ase_b-sheet_dom"/>
</dbReference>
<evidence type="ECO:0000313" key="5">
    <source>
        <dbReference type="Proteomes" id="UP000269265"/>
    </source>
</evidence>
<keyword evidence="5" id="KW-1185">Reference proteome</keyword>
<dbReference type="GO" id="GO:0032153">
    <property type="term" value="C:cell division site"/>
    <property type="evidence" value="ECO:0007669"/>
    <property type="project" value="TreeGrafter"/>
</dbReference>
<dbReference type="InterPro" id="IPR050570">
    <property type="entry name" value="Cell_wall_metabolism_enzyme"/>
</dbReference>
<name>A0A3R8YQV6_9BURK</name>
<dbReference type="GO" id="GO:0004222">
    <property type="term" value="F:metalloendopeptidase activity"/>
    <property type="evidence" value="ECO:0007669"/>
    <property type="project" value="TreeGrafter"/>
</dbReference>
<gene>
    <name evidence="4" type="ORF">EIP75_03465</name>
</gene>
<dbReference type="PROSITE" id="PS51782">
    <property type="entry name" value="LYSM"/>
    <property type="match status" value="1"/>
</dbReference>
<dbReference type="PANTHER" id="PTHR21666">
    <property type="entry name" value="PEPTIDASE-RELATED"/>
    <property type="match status" value="1"/>
</dbReference>
<dbReference type="EMBL" id="RSED01000002">
    <property type="protein sequence ID" value="RRS05928.1"/>
    <property type="molecule type" value="Genomic_DNA"/>
</dbReference>
<dbReference type="PANTHER" id="PTHR21666:SF263">
    <property type="entry name" value="MUREIN HYDROLASE ACTIVATOR NLPD"/>
    <property type="match status" value="1"/>
</dbReference>
<sequence length="312" mass="32168">MHQTQNIFKLLTAVAVVATFAGCSTPINKAPVEDRGRVGTGLSPSRLPPGAENAGKAGYYTVKPGDTLIRVALETGQNWRDLAAWNNLDNPNLIEVGQVLRVLSPSVDPSTVTASTPTAGNALPAAKPITSSKLEARSLDAKPLPPASGSSTAAAASGASKPASAGSDAASAGTPAATPPTAAPAADRDADEPAWQWPASGPLLGSFEEGKRKGLVIGGKAGDPVFAAADGRVVYAGSGLRGYGNLIIVKHNAQYLTAYAHNQTLLVKEDQAVRKGQKIAEMGSTDTDRVQLHFEVRKQGKPIDPAKSLPTR</sequence>
<dbReference type="CDD" id="cd00118">
    <property type="entry name" value="LysM"/>
    <property type="match status" value="1"/>
</dbReference>
<feature type="region of interest" description="Disordered" evidence="2">
    <location>
        <begin position="34"/>
        <end position="56"/>
    </location>
</feature>
<comment type="caution">
    <text evidence="4">The sequence shown here is derived from an EMBL/GenBank/DDBJ whole genome shotgun (WGS) entry which is preliminary data.</text>
</comment>
<protein>
    <submittedName>
        <fullName evidence="4">LysM peptidoglycan-binding domain-containing protein</fullName>
    </submittedName>
</protein>
<feature type="region of interest" description="Disordered" evidence="2">
    <location>
        <begin position="107"/>
        <end position="205"/>
    </location>
</feature>
<dbReference type="InterPro" id="IPR036779">
    <property type="entry name" value="LysM_dom_sf"/>
</dbReference>
<reference evidence="4 5" key="1">
    <citation type="submission" date="2018-12" db="EMBL/GenBank/DDBJ databases">
        <title>The whole draft genome of Aquabacterium sp. SJQ9.</title>
        <authorList>
            <person name="Sun L."/>
            <person name="Gao X."/>
            <person name="Chen W."/>
            <person name="Huang K."/>
        </authorList>
    </citation>
    <scope>NUCLEOTIDE SEQUENCE [LARGE SCALE GENOMIC DNA]</scope>
    <source>
        <strain evidence="4 5">SJQ9</strain>
    </source>
</reference>
<feature type="compositionally biased region" description="Low complexity" evidence="2">
    <location>
        <begin position="147"/>
        <end position="176"/>
    </location>
</feature>